<keyword evidence="1" id="KW-0614">Plasmid</keyword>
<protein>
    <submittedName>
        <fullName evidence="1">Type VI secretion system baseplate subunit TssG</fullName>
    </submittedName>
</protein>
<gene>
    <name evidence="1" type="primary">tssG</name>
    <name evidence="1" type="ORF">PR017_23895</name>
</gene>
<dbReference type="KEGG" id="rtu:PR017_23895"/>
<accession>A0AAF1KAW3</accession>
<reference evidence="2" key="2">
    <citation type="journal article" date="2023" name="MicrobiologyOpen">
        <title>Genomics of the tumorigenes clade of the family Rhizobiaceae and description of Rhizobium rhododendri sp. nov.</title>
        <authorList>
            <person name="Kuzmanovic N."/>
            <person name="diCenzo G.C."/>
            <person name="Bunk B."/>
            <person name="Sproeer C."/>
            <person name="Fruehling A."/>
            <person name="Neumann-Schaal M."/>
            <person name="Overmann J."/>
            <person name="Smalla K."/>
        </authorList>
    </citation>
    <scope>NUCLEOTIDE SEQUENCE [LARGE SCALE GENOMIC DNA]</scope>
    <source>
        <strain evidence="2">1078</strain>
        <plasmid evidence="2">unnamed1</plasmid>
    </source>
</reference>
<dbReference type="EMBL" id="CP117258">
    <property type="protein sequence ID" value="WFR98744.1"/>
    <property type="molecule type" value="Genomic_DNA"/>
</dbReference>
<dbReference type="Pfam" id="PF06996">
    <property type="entry name" value="T6SS_TssG"/>
    <property type="match status" value="1"/>
</dbReference>
<sequence length="355" mass="38171">MDASTARKPDDIAVIPTGAPSAAVVDLLERDPGRFEPVTALRIAQAAAGGDLDIVAHTGVSTAPLPVSGFKRKGGRVSVRSALASLTGPLGSMPSTYDEQILRQERNRSRALASFFDVFSSRMAELFADACEKYRIARRLRWGGDRNGNAFVTSLLALSGFRTKRLIDVSGVEEDILLRFSGFFASRNRNAASLRAMLEEFTGLPIEVELFRGRWLTVPQAERSQMGSPQGVQLGVNATAGAAIRDFSGGFRIVIGPLGYADYLSLTPGEKNINELFALARLYVGAALDFDIQVVLRKEEVPFCQLGQAEGASPTAGPRLGWNTWARHEPAVTDSGDAIIVERQPVITQGGVHAA</sequence>
<geneLocation type="plasmid" evidence="1 2">
    <name>unnamed1</name>
</geneLocation>
<dbReference type="RefSeq" id="WP_111217214.1">
    <property type="nucleotide sequence ID" value="NZ_CP117258.1"/>
</dbReference>
<organism evidence="1 2">
    <name type="scientific">Rhizobium tumorigenes</name>
    <dbReference type="NCBI Taxonomy" id="2041385"/>
    <lineage>
        <taxon>Bacteria</taxon>
        <taxon>Pseudomonadati</taxon>
        <taxon>Pseudomonadota</taxon>
        <taxon>Alphaproteobacteria</taxon>
        <taxon>Hyphomicrobiales</taxon>
        <taxon>Rhizobiaceae</taxon>
        <taxon>Rhizobium/Agrobacterium group</taxon>
        <taxon>Rhizobium</taxon>
    </lineage>
</organism>
<reference evidence="1 2" key="1">
    <citation type="journal article" date="2018" name="Sci. Rep.">
        <title>Rhizobium tumorigenes sp. nov., a novel plant tumorigenic bacterium isolated from cane gall tumors on thornless blackberry.</title>
        <authorList>
            <person name="Kuzmanovi N."/>
            <person name="Smalla K."/>
            <person name="Gronow S."/>
            <person name="PuBawska J."/>
        </authorList>
    </citation>
    <scope>NUCLEOTIDE SEQUENCE [LARGE SCALE GENOMIC DNA]</scope>
    <source>
        <strain evidence="1 2">1078</strain>
    </source>
</reference>
<dbReference type="AlphaFoldDB" id="A0AAF1KAW3"/>
<evidence type="ECO:0000313" key="2">
    <source>
        <dbReference type="Proteomes" id="UP000249499"/>
    </source>
</evidence>
<dbReference type="Proteomes" id="UP000249499">
    <property type="component" value="Plasmid unnamed1"/>
</dbReference>
<dbReference type="PANTHER" id="PTHR35564">
    <property type="match status" value="1"/>
</dbReference>
<evidence type="ECO:0000313" key="1">
    <source>
        <dbReference type="EMBL" id="WFR98744.1"/>
    </source>
</evidence>
<keyword evidence="2" id="KW-1185">Reference proteome</keyword>
<dbReference type="PANTHER" id="PTHR35564:SF4">
    <property type="entry name" value="CYTOPLASMIC PROTEIN"/>
    <property type="match status" value="1"/>
</dbReference>
<name>A0AAF1KAW3_9HYPH</name>
<proteinExistence type="predicted"/>
<dbReference type="NCBIfam" id="TIGR03347">
    <property type="entry name" value="VI_chp_1"/>
    <property type="match status" value="1"/>
</dbReference>
<dbReference type="InterPro" id="IPR010732">
    <property type="entry name" value="T6SS_TssG-like"/>
</dbReference>